<dbReference type="GO" id="GO:0098554">
    <property type="term" value="C:cytoplasmic side of endoplasmic reticulum membrane"/>
    <property type="evidence" value="ECO:0007669"/>
    <property type="project" value="TreeGrafter"/>
</dbReference>
<protein>
    <submittedName>
        <fullName evidence="3">Uncharacterized protein</fullName>
    </submittedName>
</protein>
<dbReference type="GO" id="GO:0030660">
    <property type="term" value="C:Golgi-associated vesicle membrane"/>
    <property type="evidence" value="ECO:0007669"/>
    <property type="project" value="TreeGrafter"/>
</dbReference>
<dbReference type="PANTHER" id="PTHR12174:SF90">
    <property type="entry name" value="SIGNAL PEPTIDE PEPTIDASE-LIKE 3"/>
    <property type="match status" value="1"/>
</dbReference>
<dbReference type="Proteomes" id="UP001164929">
    <property type="component" value="Chromosome 14"/>
</dbReference>
<organism evidence="3 4">
    <name type="scientific">Populus alba x Populus x berolinensis</name>
    <dbReference type="NCBI Taxonomy" id="444605"/>
    <lineage>
        <taxon>Eukaryota</taxon>
        <taxon>Viridiplantae</taxon>
        <taxon>Streptophyta</taxon>
        <taxon>Embryophyta</taxon>
        <taxon>Tracheophyta</taxon>
        <taxon>Spermatophyta</taxon>
        <taxon>Magnoliopsida</taxon>
        <taxon>eudicotyledons</taxon>
        <taxon>Gunneridae</taxon>
        <taxon>Pentapetalae</taxon>
        <taxon>rosids</taxon>
        <taxon>fabids</taxon>
        <taxon>Malpighiales</taxon>
        <taxon>Salicaceae</taxon>
        <taxon>Saliceae</taxon>
        <taxon>Populus</taxon>
    </lineage>
</organism>
<dbReference type="PANTHER" id="PTHR12174">
    <property type="entry name" value="SIGNAL PEPTIDE PEPTIDASE"/>
    <property type="match status" value="1"/>
</dbReference>
<gene>
    <name evidence="3" type="ORF">NC653_033531</name>
</gene>
<keyword evidence="2" id="KW-0472">Membrane</keyword>
<reference evidence="3" key="1">
    <citation type="journal article" date="2023" name="Mol. Ecol. Resour.">
        <title>Chromosome-level genome assembly of a triploid poplar Populus alba 'Berolinensis'.</title>
        <authorList>
            <person name="Chen S."/>
            <person name="Yu Y."/>
            <person name="Wang X."/>
            <person name="Wang S."/>
            <person name="Zhang T."/>
            <person name="Zhou Y."/>
            <person name="He R."/>
            <person name="Meng N."/>
            <person name="Wang Y."/>
            <person name="Liu W."/>
            <person name="Liu Z."/>
            <person name="Liu J."/>
            <person name="Guo Q."/>
            <person name="Huang H."/>
            <person name="Sederoff R.R."/>
            <person name="Wang G."/>
            <person name="Qu G."/>
            <person name="Chen S."/>
        </authorList>
    </citation>
    <scope>NUCLEOTIDE SEQUENCE</scope>
    <source>
        <strain evidence="3">SC-2020</strain>
    </source>
</reference>
<accession>A0AAD6Q109</accession>
<dbReference type="GO" id="GO:0005765">
    <property type="term" value="C:lysosomal membrane"/>
    <property type="evidence" value="ECO:0007669"/>
    <property type="project" value="TreeGrafter"/>
</dbReference>
<evidence type="ECO:0000256" key="1">
    <source>
        <dbReference type="ARBA" id="ARBA00022670"/>
    </source>
</evidence>
<dbReference type="GO" id="GO:0098553">
    <property type="term" value="C:lumenal side of endoplasmic reticulum membrane"/>
    <property type="evidence" value="ECO:0007669"/>
    <property type="project" value="TreeGrafter"/>
</dbReference>
<keyword evidence="4" id="KW-1185">Reference proteome</keyword>
<keyword evidence="2" id="KW-0812">Transmembrane</keyword>
<name>A0AAD6Q109_9ROSI</name>
<keyword evidence="2" id="KW-1133">Transmembrane helix</keyword>
<evidence type="ECO:0000313" key="4">
    <source>
        <dbReference type="Proteomes" id="UP001164929"/>
    </source>
</evidence>
<evidence type="ECO:0000256" key="2">
    <source>
        <dbReference type="SAM" id="Phobius"/>
    </source>
</evidence>
<sequence>MESSSSFFGSQFVYLSLTRQSVEWGVGVEEGPWCYGICLLCDTDFPVSGLFLTYLGLYLMNGHGQPALLYLVPCTLGTCVLLALVRGELKNLWNYSSEEASSRVSSGDA</sequence>
<dbReference type="GO" id="GO:0033619">
    <property type="term" value="P:membrane protein proteolysis"/>
    <property type="evidence" value="ECO:0007669"/>
    <property type="project" value="TreeGrafter"/>
</dbReference>
<dbReference type="InterPro" id="IPR007369">
    <property type="entry name" value="Peptidase_A22B_SPP"/>
</dbReference>
<evidence type="ECO:0000313" key="3">
    <source>
        <dbReference type="EMBL" id="KAJ6973223.1"/>
    </source>
</evidence>
<feature type="transmembrane region" description="Helical" evidence="2">
    <location>
        <begin position="67"/>
        <end position="85"/>
    </location>
</feature>
<keyword evidence="1" id="KW-0645">Protease</keyword>
<comment type="caution">
    <text evidence="3">The sequence shown here is derived from an EMBL/GenBank/DDBJ whole genome shotgun (WGS) entry which is preliminary data.</text>
</comment>
<dbReference type="Pfam" id="PF04258">
    <property type="entry name" value="Peptidase_A22B"/>
    <property type="match status" value="1"/>
</dbReference>
<dbReference type="GO" id="GO:0042500">
    <property type="term" value="F:aspartic endopeptidase activity, intramembrane cleaving"/>
    <property type="evidence" value="ECO:0007669"/>
    <property type="project" value="InterPro"/>
</dbReference>
<dbReference type="EMBL" id="JAQIZT010000014">
    <property type="protein sequence ID" value="KAJ6973223.1"/>
    <property type="molecule type" value="Genomic_DNA"/>
</dbReference>
<dbReference type="AlphaFoldDB" id="A0AAD6Q109"/>
<keyword evidence="1" id="KW-0378">Hydrolase</keyword>
<proteinExistence type="predicted"/>